<dbReference type="InterPro" id="IPR023352">
    <property type="entry name" value="MAPEG-like_dom_sf"/>
</dbReference>
<protein>
    <submittedName>
        <fullName evidence="1">Uncharacterized protein</fullName>
    </submittedName>
</protein>
<dbReference type="AlphaFoldDB" id="A0A9D4KML6"/>
<name>A0A9D4KML6_DREPO</name>
<dbReference type="InterPro" id="IPR050997">
    <property type="entry name" value="MAPEG"/>
</dbReference>
<dbReference type="PANTHER" id="PTHR10250:SF15">
    <property type="entry name" value="MICROSOMAL GLUTATHIONE S-TRANSFERASE-RELATED"/>
    <property type="match status" value="1"/>
</dbReference>
<organism evidence="1 2">
    <name type="scientific">Dreissena polymorpha</name>
    <name type="common">Zebra mussel</name>
    <name type="synonym">Mytilus polymorpha</name>
    <dbReference type="NCBI Taxonomy" id="45954"/>
    <lineage>
        <taxon>Eukaryota</taxon>
        <taxon>Metazoa</taxon>
        <taxon>Spiralia</taxon>
        <taxon>Lophotrochozoa</taxon>
        <taxon>Mollusca</taxon>
        <taxon>Bivalvia</taxon>
        <taxon>Autobranchia</taxon>
        <taxon>Heteroconchia</taxon>
        <taxon>Euheterodonta</taxon>
        <taxon>Imparidentia</taxon>
        <taxon>Neoheterodontei</taxon>
        <taxon>Myida</taxon>
        <taxon>Dreissenoidea</taxon>
        <taxon>Dreissenidae</taxon>
        <taxon>Dreissena</taxon>
    </lineage>
</organism>
<dbReference type="GO" id="GO:0005635">
    <property type="term" value="C:nuclear envelope"/>
    <property type="evidence" value="ECO:0007669"/>
    <property type="project" value="TreeGrafter"/>
</dbReference>
<gene>
    <name evidence="1" type="ORF">DPMN_115322</name>
</gene>
<reference evidence="1" key="2">
    <citation type="submission" date="2020-11" db="EMBL/GenBank/DDBJ databases">
        <authorList>
            <person name="McCartney M.A."/>
            <person name="Auch B."/>
            <person name="Kono T."/>
            <person name="Mallez S."/>
            <person name="Becker A."/>
            <person name="Gohl D.M."/>
            <person name="Silverstein K.A.T."/>
            <person name="Koren S."/>
            <person name="Bechman K.B."/>
            <person name="Herman A."/>
            <person name="Abrahante J.E."/>
            <person name="Garbe J."/>
        </authorList>
    </citation>
    <scope>NUCLEOTIDE SEQUENCE</scope>
    <source>
        <strain evidence="1">Duluth1</strain>
        <tissue evidence="1">Whole animal</tissue>
    </source>
</reference>
<keyword evidence="2" id="KW-1185">Reference proteome</keyword>
<accession>A0A9D4KML6</accession>
<reference evidence="1" key="1">
    <citation type="journal article" date="2019" name="bioRxiv">
        <title>The Genome of the Zebra Mussel, Dreissena polymorpha: A Resource for Invasive Species Research.</title>
        <authorList>
            <person name="McCartney M.A."/>
            <person name="Auch B."/>
            <person name="Kono T."/>
            <person name="Mallez S."/>
            <person name="Zhang Y."/>
            <person name="Obille A."/>
            <person name="Becker A."/>
            <person name="Abrahante J.E."/>
            <person name="Garbe J."/>
            <person name="Badalamenti J.P."/>
            <person name="Herman A."/>
            <person name="Mangelson H."/>
            <person name="Liachko I."/>
            <person name="Sullivan S."/>
            <person name="Sone E.D."/>
            <person name="Koren S."/>
            <person name="Silverstein K.A.T."/>
            <person name="Beckman K.B."/>
            <person name="Gohl D.M."/>
        </authorList>
    </citation>
    <scope>NUCLEOTIDE SEQUENCE</scope>
    <source>
        <strain evidence="1">Duluth1</strain>
        <tissue evidence="1">Whole animal</tissue>
    </source>
</reference>
<dbReference type="PANTHER" id="PTHR10250">
    <property type="entry name" value="MICROSOMAL GLUTATHIONE S-TRANSFERASE"/>
    <property type="match status" value="1"/>
</dbReference>
<comment type="caution">
    <text evidence="1">The sequence shown here is derived from an EMBL/GenBank/DDBJ whole genome shotgun (WGS) entry which is preliminary data.</text>
</comment>
<proteinExistence type="predicted"/>
<dbReference type="GO" id="GO:0005783">
    <property type="term" value="C:endoplasmic reticulum"/>
    <property type="evidence" value="ECO:0007669"/>
    <property type="project" value="TreeGrafter"/>
</dbReference>
<sequence length="164" mass="18209">MEWGPPNPSFADGGHPLPHLPPSPIRHAATEVAVLRRKYKINPPTMDGQSDFLRAVRAFRIPTVCPPAFVAGYRSFFAATDTNLPEGVLNFQTPTAVLGMVYLYTRQRYIKGYIEAAEKRVPPFWLSIRALQGLSVLSIAGLINAVLREYAGVNLVAMARERIF</sequence>
<dbReference type="GO" id="GO:0004364">
    <property type="term" value="F:glutathione transferase activity"/>
    <property type="evidence" value="ECO:0007669"/>
    <property type="project" value="TreeGrafter"/>
</dbReference>
<dbReference type="GO" id="GO:0004464">
    <property type="term" value="F:leukotriene-C4 synthase activity"/>
    <property type="evidence" value="ECO:0007669"/>
    <property type="project" value="TreeGrafter"/>
</dbReference>
<dbReference type="EMBL" id="JAIWYP010000004">
    <property type="protein sequence ID" value="KAH3841841.1"/>
    <property type="molecule type" value="Genomic_DNA"/>
</dbReference>
<dbReference type="GO" id="GO:0019370">
    <property type="term" value="P:leukotriene biosynthetic process"/>
    <property type="evidence" value="ECO:0007669"/>
    <property type="project" value="TreeGrafter"/>
</dbReference>
<evidence type="ECO:0000313" key="2">
    <source>
        <dbReference type="Proteomes" id="UP000828390"/>
    </source>
</evidence>
<dbReference type="GO" id="GO:0004602">
    <property type="term" value="F:glutathione peroxidase activity"/>
    <property type="evidence" value="ECO:0007669"/>
    <property type="project" value="TreeGrafter"/>
</dbReference>
<dbReference type="Proteomes" id="UP000828390">
    <property type="component" value="Unassembled WGS sequence"/>
</dbReference>
<dbReference type="SUPFAM" id="SSF161084">
    <property type="entry name" value="MAPEG domain-like"/>
    <property type="match status" value="1"/>
</dbReference>
<evidence type="ECO:0000313" key="1">
    <source>
        <dbReference type="EMBL" id="KAH3841841.1"/>
    </source>
</evidence>
<dbReference type="Gene3D" id="1.20.120.550">
    <property type="entry name" value="Membrane associated eicosanoid/glutathione metabolism-like domain"/>
    <property type="match status" value="1"/>
</dbReference>